<dbReference type="EC" id="3.1.1.-" evidence="6"/>
<proteinExistence type="inferred from homology"/>
<evidence type="ECO:0000256" key="3">
    <source>
        <dbReference type="ARBA" id="ARBA00022801"/>
    </source>
</evidence>
<keyword evidence="2" id="KW-0719">Serine esterase</keyword>
<reference evidence="8" key="2">
    <citation type="submission" date="2015-06" db="UniProtKB">
        <authorList>
            <consortium name="EnsemblMetazoa"/>
        </authorList>
    </citation>
    <scope>IDENTIFICATION</scope>
</reference>
<dbReference type="AlphaFoldDB" id="T1GSD7"/>
<name>T1GSD7_MEGSC</name>
<evidence type="ECO:0000313" key="8">
    <source>
        <dbReference type="EnsemblMetazoa" id="MESCA006592-PA"/>
    </source>
</evidence>
<evidence type="ECO:0000259" key="7">
    <source>
        <dbReference type="Pfam" id="PF00135"/>
    </source>
</evidence>
<feature type="domain" description="Carboxylesterase type B" evidence="7">
    <location>
        <begin position="1"/>
        <end position="314"/>
    </location>
</feature>
<keyword evidence="4" id="KW-1015">Disulfide bond</keyword>
<dbReference type="EMBL" id="CAQQ02392408">
    <property type="status" value="NOT_ANNOTATED_CDS"/>
    <property type="molecule type" value="Genomic_DNA"/>
</dbReference>
<keyword evidence="9" id="KW-1185">Reference proteome</keyword>
<dbReference type="SUPFAM" id="SSF53474">
    <property type="entry name" value="alpha/beta-Hydrolases"/>
    <property type="match status" value="1"/>
</dbReference>
<dbReference type="GO" id="GO:0052689">
    <property type="term" value="F:carboxylic ester hydrolase activity"/>
    <property type="evidence" value="ECO:0007669"/>
    <property type="project" value="UniProtKB-KW"/>
</dbReference>
<evidence type="ECO:0000256" key="6">
    <source>
        <dbReference type="RuleBase" id="RU361235"/>
    </source>
</evidence>
<evidence type="ECO:0000256" key="1">
    <source>
        <dbReference type="ARBA" id="ARBA00005964"/>
    </source>
</evidence>
<dbReference type="Gene3D" id="3.40.50.1820">
    <property type="entry name" value="alpha/beta hydrolase"/>
    <property type="match status" value="1"/>
</dbReference>
<dbReference type="PANTHER" id="PTHR43142">
    <property type="entry name" value="CARBOXYLIC ESTER HYDROLASE"/>
    <property type="match status" value="1"/>
</dbReference>
<dbReference type="PANTHER" id="PTHR43142:SF1">
    <property type="entry name" value="CARBOXYLIC ESTER HYDROLASE"/>
    <property type="match status" value="1"/>
</dbReference>
<dbReference type="Proteomes" id="UP000015102">
    <property type="component" value="Unassembled WGS sequence"/>
</dbReference>
<evidence type="ECO:0000256" key="2">
    <source>
        <dbReference type="ARBA" id="ARBA00022487"/>
    </source>
</evidence>
<sequence>MFHLHGGAHILGTSNSKTMGPRYLLNHDIVLVTINYRLGVFGLAATDNGDATGNYLFKDVIMALKWVRDNIKSFGGNPECVTVFGHSAGALTSTTLLVSPMAKGLVHRIIGMGGSSTGHHHLESKYWTTKMAQDLGCGAASNIIECMRKVPWETIREVGTKWEMETLITYKYNFEVEKDFGQEMYLPAHPNDYFESGNFSRIPIMMGQTKNEFEILAAFLYYAENLKPIMNQVNRNFRQIAPVLCHYNANASDANYIAKVLRKKYLNNKLVTDKNLRDLGKLLSDSFINHAVYRTVSLARKFSNVYYYRLDYEN</sequence>
<keyword evidence="5" id="KW-0325">Glycoprotein</keyword>
<evidence type="ECO:0000313" key="9">
    <source>
        <dbReference type="Proteomes" id="UP000015102"/>
    </source>
</evidence>
<reference evidence="9" key="1">
    <citation type="submission" date="2013-02" db="EMBL/GenBank/DDBJ databases">
        <authorList>
            <person name="Hughes D."/>
        </authorList>
    </citation>
    <scope>NUCLEOTIDE SEQUENCE</scope>
    <source>
        <strain>Durham</strain>
        <strain evidence="9">NC isolate 2 -- Noor lab</strain>
    </source>
</reference>
<dbReference type="EnsemblMetazoa" id="MESCA006592-RA">
    <property type="protein sequence ID" value="MESCA006592-PA"/>
    <property type="gene ID" value="MESCA006592"/>
</dbReference>
<dbReference type="Pfam" id="PF00135">
    <property type="entry name" value="COesterase"/>
    <property type="match status" value="1"/>
</dbReference>
<dbReference type="PROSITE" id="PS00122">
    <property type="entry name" value="CARBOXYLESTERASE_B_1"/>
    <property type="match status" value="1"/>
</dbReference>
<keyword evidence="3 6" id="KW-0378">Hydrolase</keyword>
<dbReference type="HOGENOM" id="CLU_887312_0_0_1"/>
<dbReference type="STRING" id="36166.T1GSD7"/>
<accession>T1GSD7</accession>
<evidence type="ECO:0000256" key="5">
    <source>
        <dbReference type="ARBA" id="ARBA00023180"/>
    </source>
</evidence>
<dbReference type="InterPro" id="IPR002018">
    <property type="entry name" value="CarbesteraseB"/>
</dbReference>
<evidence type="ECO:0000256" key="4">
    <source>
        <dbReference type="ARBA" id="ARBA00023157"/>
    </source>
</evidence>
<organism evidence="8 9">
    <name type="scientific">Megaselia scalaris</name>
    <name type="common">Humpbacked fly</name>
    <name type="synonym">Phora scalaris</name>
    <dbReference type="NCBI Taxonomy" id="36166"/>
    <lineage>
        <taxon>Eukaryota</taxon>
        <taxon>Metazoa</taxon>
        <taxon>Ecdysozoa</taxon>
        <taxon>Arthropoda</taxon>
        <taxon>Hexapoda</taxon>
        <taxon>Insecta</taxon>
        <taxon>Pterygota</taxon>
        <taxon>Neoptera</taxon>
        <taxon>Endopterygota</taxon>
        <taxon>Diptera</taxon>
        <taxon>Brachycera</taxon>
        <taxon>Muscomorpha</taxon>
        <taxon>Platypezoidea</taxon>
        <taxon>Phoridae</taxon>
        <taxon>Megaseliini</taxon>
        <taxon>Megaselia</taxon>
    </lineage>
</organism>
<protein>
    <recommendedName>
        <fullName evidence="6">Carboxylic ester hydrolase</fullName>
        <ecNumber evidence="6">3.1.1.-</ecNumber>
    </recommendedName>
</protein>
<dbReference type="InterPro" id="IPR019826">
    <property type="entry name" value="Carboxylesterase_B_AS"/>
</dbReference>
<dbReference type="InterPro" id="IPR029058">
    <property type="entry name" value="AB_hydrolase_fold"/>
</dbReference>
<comment type="similarity">
    <text evidence="1 6">Belongs to the type-B carboxylesterase/lipase family.</text>
</comment>